<accession>A0A9X0D6Z3</accession>
<gene>
    <name evidence="1" type="ORF">OS493_033420</name>
</gene>
<dbReference type="OrthoDB" id="412155at2759"/>
<dbReference type="Gene3D" id="2.60.120.200">
    <property type="match status" value="1"/>
</dbReference>
<dbReference type="AlphaFoldDB" id="A0A9X0D6Z3"/>
<keyword evidence="2" id="KW-1185">Reference proteome</keyword>
<dbReference type="SUPFAM" id="SSF49899">
    <property type="entry name" value="Concanavalin A-like lectins/glucanases"/>
    <property type="match status" value="1"/>
</dbReference>
<dbReference type="EMBL" id="MU825440">
    <property type="protein sequence ID" value="KAJ7389100.1"/>
    <property type="molecule type" value="Genomic_DNA"/>
</dbReference>
<evidence type="ECO:0008006" key="3">
    <source>
        <dbReference type="Google" id="ProtNLM"/>
    </source>
</evidence>
<organism evidence="1 2">
    <name type="scientific">Desmophyllum pertusum</name>
    <dbReference type="NCBI Taxonomy" id="174260"/>
    <lineage>
        <taxon>Eukaryota</taxon>
        <taxon>Metazoa</taxon>
        <taxon>Cnidaria</taxon>
        <taxon>Anthozoa</taxon>
        <taxon>Hexacorallia</taxon>
        <taxon>Scleractinia</taxon>
        <taxon>Caryophylliina</taxon>
        <taxon>Caryophylliidae</taxon>
        <taxon>Desmophyllum</taxon>
    </lineage>
</organism>
<evidence type="ECO:0000313" key="2">
    <source>
        <dbReference type="Proteomes" id="UP001163046"/>
    </source>
</evidence>
<name>A0A9X0D6Z3_9CNID</name>
<sequence length="137" mass="15761">MVVVSEEEIDADSHLGLGVCSFDKGFCQWRNEPSDDQFDWHWYWQLVCYKQELGRGLLPALLWIKSGHQGEEWQETEIDVKGNSQYKLIIEAIRDKTIEEISRSTKLVSTKVCVGSKARSKVGSKIRVPLERKSCED</sequence>
<protein>
    <recommendedName>
        <fullName evidence="3">MAM domain-containing protein</fullName>
    </recommendedName>
</protein>
<reference evidence="1" key="1">
    <citation type="submission" date="2023-01" db="EMBL/GenBank/DDBJ databases">
        <title>Genome assembly of the deep-sea coral Lophelia pertusa.</title>
        <authorList>
            <person name="Herrera S."/>
            <person name="Cordes E."/>
        </authorList>
    </citation>
    <scope>NUCLEOTIDE SEQUENCE</scope>
    <source>
        <strain evidence="1">USNM1676648</strain>
        <tissue evidence="1">Polyp</tissue>
    </source>
</reference>
<dbReference type="InterPro" id="IPR013320">
    <property type="entry name" value="ConA-like_dom_sf"/>
</dbReference>
<proteinExistence type="predicted"/>
<comment type="caution">
    <text evidence="1">The sequence shown here is derived from an EMBL/GenBank/DDBJ whole genome shotgun (WGS) entry which is preliminary data.</text>
</comment>
<dbReference type="Proteomes" id="UP001163046">
    <property type="component" value="Unassembled WGS sequence"/>
</dbReference>
<evidence type="ECO:0000313" key="1">
    <source>
        <dbReference type="EMBL" id="KAJ7389100.1"/>
    </source>
</evidence>